<evidence type="ECO:0000313" key="3">
    <source>
        <dbReference type="Proteomes" id="UP000649179"/>
    </source>
</evidence>
<name>A0A917BCD0_9ACTN</name>
<dbReference type="InterPro" id="IPR018647">
    <property type="entry name" value="SLFN_3-like_DNA/RNA_helicase"/>
</dbReference>
<protein>
    <recommendedName>
        <fullName evidence="1">GIY-YIG domain-containing protein</fullName>
    </recommendedName>
</protein>
<organism evidence="2 3">
    <name type="scientific">Marmoricola endophyticus</name>
    <dbReference type="NCBI Taxonomy" id="2040280"/>
    <lineage>
        <taxon>Bacteria</taxon>
        <taxon>Bacillati</taxon>
        <taxon>Actinomycetota</taxon>
        <taxon>Actinomycetes</taxon>
        <taxon>Propionibacteriales</taxon>
        <taxon>Nocardioidaceae</taxon>
        <taxon>Marmoricola</taxon>
    </lineage>
</organism>
<dbReference type="SUPFAM" id="SSF52540">
    <property type="entry name" value="P-loop containing nucleoside triphosphate hydrolases"/>
    <property type="match status" value="1"/>
</dbReference>
<comment type="caution">
    <text evidence="2">The sequence shown here is derived from an EMBL/GenBank/DDBJ whole genome shotgun (WGS) entry which is preliminary data.</text>
</comment>
<reference evidence="2" key="1">
    <citation type="journal article" date="2014" name="Int. J. Syst. Evol. Microbiol.">
        <title>Complete genome sequence of Corynebacterium casei LMG S-19264T (=DSM 44701T), isolated from a smear-ripened cheese.</title>
        <authorList>
            <consortium name="US DOE Joint Genome Institute (JGI-PGF)"/>
            <person name="Walter F."/>
            <person name="Albersmeier A."/>
            <person name="Kalinowski J."/>
            <person name="Ruckert C."/>
        </authorList>
    </citation>
    <scope>NUCLEOTIDE SEQUENCE</scope>
    <source>
        <strain evidence="2">CGMCC 1.16067</strain>
    </source>
</reference>
<dbReference type="Gene3D" id="3.40.50.300">
    <property type="entry name" value="P-loop containing nucleotide triphosphate hydrolases"/>
    <property type="match status" value="1"/>
</dbReference>
<gene>
    <name evidence="2" type="ORF">GCM10011519_07290</name>
</gene>
<evidence type="ECO:0000259" key="1">
    <source>
        <dbReference type="PROSITE" id="PS50164"/>
    </source>
</evidence>
<dbReference type="Pfam" id="PF09848">
    <property type="entry name" value="SLFN-g3_helicase"/>
    <property type="match status" value="1"/>
</dbReference>
<sequence>MTSFEIEEFVLTRRELDAWSSGDPRFRNWPVVYLLDNRAEIYVGESLNTAARIRQHLESPGKQSLRAARVIIDPTFNKSVCLDLESYLIRLFAGDGKYQVLNRNDGVTNADYYRRADYQETFDEVFDALRERGAFMRPIRDIENSDLFKLSPFKALSQDQAIAVEDILEGLFDDISGRRDSRIVIQGDPGTGKTVVAVYLMKLLQDIKHADLTEPSDGESVLSEFFVEGYPELLRDFRIGLVIPQQSLRKSIENVFKKTPGLDPAMVLTPYEVGRDAGRFSLLIVDETHRLNQRSNQPSGPMNARFRTINEQLFGEDDLSKTQLDWVIAKSDHQIFLLDSAQSVRPHDVSEQTLAALLPREDEQRRRYRLASQMRVQGGADYVTYIRNVLADSSPPPQPFDGYDLRMYDDLSEMYDAILERDAEVGLARLVAGYAWQWRSRRDKNAYDIVLDGLRLRWNVADIDWINSPGSINEVGSIHTIQGYDLNYAGVIIGRDLRYDRQARQIVFDRNHYFDKKGMENNRARGITYTDEDILRFVRNIYRVLLTRGMLGTYVYVCDPDLREHLRPYLAQQPSTT</sequence>
<dbReference type="CDD" id="cd10439">
    <property type="entry name" value="GIY-YIG_COG3410"/>
    <property type="match status" value="1"/>
</dbReference>
<feature type="domain" description="GIY-YIG" evidence="1">
    <location>
        <begin position="28"/>
        <end position="100"/>
    </location>
</feature>
<evidence type="ECO:0000313" key="2">
    <source>
        <dbReference type="EMBL" id="GGF36328.1"/>
    </source>
</evidence>
<dbReference type="InterPro" id="IPR000305">
    <property type="entry name" value="GIY-YIG_endonuc"/>
</dbReference>
<keyword evidence="3" id="KW-1185">Reference proteome</keyword>
<dbReference type="EMBL" id="BMKQ01000001">
    <property type="protein sequence ID" value="GGF36328.1"/>
    <property type="molecule type" value="Genomic_DNA"/>
</dbReference>
<proteinExistence type="predicted"/>
<dbReference type="Proteomes" id="UP000649179">
    <property type="component" value="Unassembled WGS sequence"/>
</dbReference>
<accession>A0A917BCD0</accession>
<dbReference type="AlphaFoldDB" id="A0A917BCD0"/>
<dbReference type="PROSITE" id="PS50164">
    <property type="entry name" value="GIY_YIG"/>
    <property type="match status" value="1"/>
</dbReference>
<reference evidence="2" key="2">
    <citation type="submission" date="2020-09" db="EMBL/GenBank/DDBJ databases">
        <authorList>
            <person name="Sun Q."/>
            <person name="Zhou Y."/>
        </authorList>
    </citation>
    <scope>NUCLEOTIDE SEQUENCE</scope>
    <source>
        <strain evidence="2">CGMCC 1.16067</strain>
    </source>
</reference>
<dbReference type="RefSeq" id="WP_188778321.1">
    <property type="nucleotide sequence ID" value="NZ_BMKQ01000001.1"/>
</dbReference>
<dbReference type="InterPro" id="IPR027417">
    <property type="entry name" value="P-loop_NTPase"/>
</dbReference>